<sequence length="394" mass="42137">MNLGFTVWGLALGQALLITGNILLVSVTAIIGLIIAPSPELSTLPVALQFIGLMLITLPAALLVKRWGRKGVFLFGNLIGVFGALIAYLALKNEHFVLFCISTLLLGFAIGIAQQYRFAAVENCSADKSSQAISLIMAGGIVAAVLGPNLAIWSEFFITDVQYLGAFAALIGLYVLTTILIALLPLKKASFDEVGKGGRSYSSLLKQPTLFSAIVAGVTGNGVMVLVMTATPLAMGSCGFDFSSTATVIQWHVLGMFAPSFVTGRLIAKYGNTSVMQFGYLLLLSCILLNQFGQSYWHFFSALVLLGVGWNFTFIAATNMLTSTYRPAEKAKVQGINDFFVFSGAALASVFAGLLLSLFSWQVLNLIMIPFVLFAVIAVYISSKQSALESISER</sequence>
<keyword evidence="4 5" id="KW-0472">Membrane</keyword>
<feature type="transmembrane region" description="Helical" evidence="5">
    <location>
        <begin position="207"/>
        <end position="228"/>
    </location>
</feature>
<dbReference type="Pfam" id="PF00083">
    <property type="entry name" value="Sugar_tr"/>
    <property type="match status" value="1"/>
</dbReference>
<feature type="domain" description="Major facilitator superfamily (MFS) profile" evidence="6">
    <location>
        <begin position="208"/>
        <end position="394"/>
    </location>
</feature>
<evidence type="ECO:0000256" key="2">
    <source>
        <dbReference type="ARBA" id="ARBA00022692"/>
    </source>
</evidence>
<dbReference type="InterPro" id="IPR036259">
    <property type="entry name" value="MFS_trans_sf"/>
</dbReference>
<proteinExistence type="predicted"/>
<dbReference type="Proteomes" id="UP001156601">
    <property type="component" value="Unassembled WGS sequence"/>
</dbReference>
<evidence type="ECO:0000313" key="7">
    <source>
        <dbReference type="EMBL" id="GLR72635.1"/>
    </source>
</evidence>
<evidence type="ECO:0000256" key="1">
    <source>
        <dbReference type="ARBA" id="ARBA00004370"/>
    </source>
</evidence>
<keyword evidence="3 5" id="KW-1133">Transmembrane helix</keyword>
<dbReference type="InterPro" id="IPR020846">
    <property type="entry name" value="MFS_dom"/>
</dbReference>
<keyword evidence="8" id="KW-1185">Reference proteome</keyword>
<dbReference type="SUPFAM" id="SSF103473">
    <property type="entry name" value="MFS general substrate transporter"/>
    <property type="match status" value="1"/>
</dbReference>
<comment type="caution">
    <text evidence="7">The sequence shown here is derived from an EMBL/GenBank/DDBJ whole genome shotgun (WGS) entry which is preliminary data.</text>
</comment>
<dbReference type="PROSITE" id="PS50850">
    <property type="entry name" value="MFS"/>
    <property type="match status" value="1"/>
</dbReference>
<evidence type="ECO:0000313" key="8">
    <source>
        <dbReference type="Proteomes" id="UP001156601"/>
    </source>
</evidence>
<feature type="transmembrane region" description="Helical" evidence="5">
    <location>
        <begin position="7"/>
        <end position="34"/>
    </location>
</feature>
<feature type="transmembrane region" description="Helical" evidence="5">
    <location>
        <begin position="275"/>
        <end position="293"/>
    </location>
</feature>
<dbReference type="GO" id="GO:0022857">
    <property type="term" value="F:transmembrane transporter activity"/>
    <property type="evidence" value="ECO:0007669"/>
    <property type="project" value="InterPro"/>
</dbReference>
<feature type="transmembrane region" description="Helical" evidence="5">
    <location>
        <begin position="164"/>
        <end position="186"/>
    </location>
</feature>
<dbReference type="InterPro" id="IPR005828">
    <property type="entry name" value="MFS_sugar_transport-like"/>
</dbReference>
<evidence type="ECO:0000259" key="6">
    <source>
        <dbReference type="PROSITE" id="PS50850"/>
    </source>
</evidence>
<dbReference type="GO" id="GO:0016020">
    <property type="term" value="C:membrane"/>
    <property type="evidence" value="ECO:0007669"/>
    <property type="project" value="UniProtKB-SubCell"/>
</dbReference>
<dbReference type="EMBL" id="BSOT01000011">
    <property type="protein sequence ID" value="GLR72635.1"/>
    <property type="molecule type" value="Genomic_DNA"/>
</dbReference>
<keyword evidence="2 5" id="KW-0812">Transmembrane</keyword>
<comment type="subcellular location">
    <subcellularLocation>
        <location evidence="1">Membrane</location>
    </subcellularLocation>
</comment>
<accession>A0AA37WMB2</accession>
<gene>
    <name evidence="7" type="ORF">GCM10007852_35430</name>
</gene>
<feature type="transmembrane region" description="Helical" evidence="5">
    <location>
        <begin position="299"/>
        <end position="318"/>
    </location>
</feature>
<organism evidence="7 8">
    <name type="scientific">Agaribacter marinus</name>
    <dbReference type="NCBI Taxonomy" id="1431249"/>
    <lineage>
        <taxon>Bacteria</taxon>
        <taxon>Pseudomonadati</taxon>
        <taxon>Pseudomonadota</taxon>
        <taxon>Gammaproteobacteria</taxon>
        <taxon>Alteromonadales</taxon>
        <taxon>Alteromonadaceae</taxon>
        <taxon>Agaribacter</taxon>
    </lineage>
</organism>
<dbReference type="RefSeq" id="WP_284219046.1">
    <property type="nucleotide sequence ID" value="NZ_BSOT01000011.1"/>
</dbReference>
<feature type="transmembrane region" description="Helical" evidence="5">
    <location>
        <begin position="363"/>
        <end position="381"/>
    </location>
</feature>
<dbReference type="Gene3D" id="1.20.1250.20">
    <property type="entry name" value="MFS general substrate transporter like domains"/>
    <property type="match status" value="1"/>
</dbReference>
<evidence type="ECO:0000256" key="4">
    <source>
        <dbReference type="ARBA" id="ARBA00023136"/>
    </source>
</evidence>
<evidence type="ECO:0000256" key="5">
    <source>
        <dbReference type="SAM" id="Phobius"/>
    </source>
</evidence>
<feature type="transmembrane region" description="Helical" evidence="5">
    <location>
        <begin position="46"/>
        <end position="64"/>
    </location>
</feature>
<feature type="transmembrane region" description="Helical" evidence="5">
    <location>
        <begin position="71"/>
        <end position="90"/>
    </location>
</feature>
<feature type="transmembrane region" description="Helical" evidence="5">
    <location>
        <begin position="339"/>
        <end position="357"/>
    </location>
</feature>
<dbReference type="AlphaFoldDB" id="A0AA37WMB2"/>
<dbReference type="PANTHER" id="PTHR23534:SF1">
    <property type="entry name" value="MAJOR FACILITATOR SUPERFAMILY PROTEIN"/>
    <property type="match status" value="1"/>
</dbReference>
<dbReference type="PANTHER" id="PTHR23534">
    <property type="entry name" value="MFS PERMEASE"/>
    <property type="match status" value="1"/>
</dbReference>
<reference evidence="7" key="2">
    <citation type="submission" date="2023-01" db="EMBL/GenBank/DDBJ databases">
        <title>Draft genome sequence of Agaribacter marinus strain NBRC 110023.</title>
        <authorList>
            <person name="Sun Q."/>
            <person name="Mori K."/>
        </authorList>
    </citation>
    <scope>NUCLEOTIDE SEQUENCE</scope>
    <source>
        <strain evidence="7">NBRC 110023</strain>
    </source>
</reference>
<feature type="transmembrane region" description="Helical" evidence="5">
    <location>
        <begin position="133"/>
        <end position="152"/>
    </location>
</feature>
<dbReference type="Pfam" id="PF07690">
    <property type="entry name" value="MFS_1"/>
    <property type="match status" value="1"/>
</dbReference>
<feature type="transmembrane region" description="Helical" evidence="5">
    <location>
        <begin position="248"/>
        <end position="268"/>
    </location>
</feature>
<dbReference type="InterPro" id="IPR011701">
    <property type="entry name" value="MFS"/>
</dbReference>
<evidence type="ECO:0000256" key="3">
    <source>
        <dbReference type="ARBA" id="ARBA00022989"/>
    </source>
</evidence>
<reference evidence="7" key="1">
    <citation type="journal article" date="2014" name="Int. J. Syst. Evol. Microbiol.">
        <title>Complete genome sequence of Corynebacterium casei LMG S-19264T (=DSM 44701T), isolated from a smear-ripened cheese.</title>
        <authorList>
            <consortium name="US DOE Joint Genome Institute (JGI-PGF)"/>
            <person name="Walter F."/>
            <person name="Albersmeier A."/>
            <person name="Kalinowski J."/>
            <person name="Ruckert C."/>
        </authorList>
    </citation>
    <scope>NUCLEOTIDE SEQUENCE</scope>
    <source>
        <strain evidence="7">NBRC 110023</strain>
    </source>
</reference>
<protein>
    <submittedName>
        <fullName evidence="7">MFS transporter</fullName>
    </submittedName>
</protein>
<name>A0AA37WMB2_9ALTE</name>
<feature type="transmembrane region" description="Helical" evidence="5">
    <location>
        <begin position="96"/>
        <end position="113"/>
    </location>
</feature>